<name>A0AAV3UAN2_9EURY</name>
<evidence type="ECO:0000256" key="11">
    <source>
        <dbReference type="ARBA" id="ARBA00023204"/>
    </source>
</evidence>
<evidence type="ECO:0000256" key="2">
    <source>
        <dbReference type="ARBA" id="ARBA00006521"/>
    </source>
</evidence>
<dbReference type="Pfam" id="PF03167">
    <property type="entry name" value="UDG"/>
    <property type="match status" value="1"/>
</dbReference>
<dbReference type="NCBIfam" id="TIGR00758">
    <property type="entry name" value="UDG_fam4"/>
    <property type="match status" value="1"/>
</dbReference>
<organism evidence="13 14">
    <name type="scientific">Haladaptatus pallidirubidus</name>
    <dbReference type="NCBI Taxonomy" id="1008152"/>
    <lineage>
        <taxon>Archaea</taxon>
        <taxon>Methanobacteriati</taxon>
        <taxon>Methanobacteriota</taxon>
        <taxon>Stenosarchaea group</taxon>
        <taxon>Halobacteria</taxon>
        <taxon>Halobacteriales</taxon>
        <taxon>Haladaptataceae</taxon>
        <taxon>Haladaptatus</taxon>
    </lineage>
</organism>
<dbReference type="Gene3D" id="3.40.470.10">
    <property type="entry name" value="Uracil-DNA glycosylase-like domain"/>
    <property type="match status" value="1"/>
</dbReference>
<comment type="catalytic activity">
    <reaction evidence="1">
        <text>Hydrolyzes single-stranded DNA or mismatched double-stranded DNA and polynucleotides, releasing free uracil.</text>
        <dbReference type="EC" id="3.2.2.27"/>
    </reaction>
</comment>
<dbReference type="InterPro" id="IPR005273">
    <property type="entry name" value="Ura-DNA_glyco_family4"/>
</dbReference>
<evidence type="ECO:0000313" key="14">
    <source>
        <dbReference type="Proteomes" id="UP001501729"/>
    </source>
</evidence>
<dbReference type="SMART" id="SM00987">
    <property type="entry name" value="UreE_C"/>
    <property type="match status" value="1"/>
</dbReference>
<evidence type="ECO:0000256" key="9">
    <source>
        <dbReference type="ARBA" id="ARBA00023004"/>
    </source>
</evidence>
<comment type="similarity">
    <text evidence="2">Belongs to the uracil-DNA glycosylase (UDG) superfamily. Type 4 (UDGa) family.</text>
</comment>
<keyword evidence="14" id="KW-1185">Reference proteome</keyword>
<evidence type="ECO:0000256" key="7">
    <source>
        <dbReference type="ARBA" id="ARBA00022763"/>
    </source>
</evidence>
<keyword evidence="7" id="KW-0227">DNA damage</keyword>
<keyword evidence="9" id="KW-0408">Iron</keyword>
<dbReference type="RefSeq" id="WP_227774929.1">
    <property type="nucleotide sequence ID" value="NZ_BAABKX010000001.1"/>
</dbReference>
<feature type="domain" description="Uracil-DNA glycosylase-like" evidence="12">
    <location>
        <begin position="28"/>
        <end position="174"/>
    </location>
</feature>
<keyword evidence="10" id="KW-0411">Iron-sulfur</keyword>
<dbReference type="AlphaFoldDB" id="A0AAV3UAN2"/>
<dbReference type="InterPro" id="IPR051536">
    <property type="entry name" value="UDG_Type-4/5"/>
</dbReference>
<dbReference type="GeneID" id="68614930"/>
<dbReference type="EC" id="3.2.2.27" evidence="3"/>
<dbReference type="InterPro" id="IPR036895">
    <property type="entry name" value="Uracil-DNA_glycosylase-like_sf"/>
</dbReference>
<accession>A0AAV3UAN2</accession>
<evidence type="ECO:0000256" key="10">
    <source>
        <dbReference type="ARBA" id="ARBA00023014"/>
    </source>
</evidence>
<dbReference type="CDD" id="cd10030">
    <property type="entry name" value="UDG-F4_TTUDGA_SPO1dp_like"/>
    <property type="match status" value="1"/>
</dbReference>
<evidence type="ECO:0000256" key="4">
    <source>
        <dbReference type="ARBA" id="ARBA00019403"/>
    </source>
</evidence>
<proteinExistence type="inferred from homology"/>
<gene>
    <name evidence="13" type="primary">udg</name>
    <name evidence="13" type="ORF">GCM10025751_02350</name>
</gene>
<protein>
    <recommendedName>
        <fullName evidence="4">Type-4 uracil-DNA glycosylase</fullName>
        <ecNumber evidence="3">3.2.2.27</ecNumber>
    </recommendedName>
</protein>
<evidence type="ECO:0000256" key="6">
    <source>
        <dbReference type="ARBA" id="ARBA00022723"/>
    </source>
</evidence>
<dbReference type="InterPro" id="IPR005122">
    <property type="entry name" value="Uracil-DNA_glycosylase-like"/>
</dbReference>
<dbReference type="SMART" id="SM00986">
    <property type="entry name" value="UDG"/>
    <property type="match status" value="1"/>
</dbReference>
<dbReference type="GO" id="GO:0004844">
    <property type="term" value="F:uracil DNA N-glycosylase activity"/>
    <property type="evidence" value="ECO:0007669"/>
    <property type="project" value="UniProtKB-EC"/>
</dbReference>
<evidence type="ECO:0000256" key="5">
    <source>
        <dbReference type="ARBA" id="ARBA00022485"/>
    </source>
</evidence>
<evidence type="ECO:0000259" key="12">
    <source>
        <dbReference type="SMART" id="SM00986"/>
    </source>
</evidence>
<dbReference type="GO" id="GO:0051539">
    <property type="term" value="F:4 iron, 4 sulfur cluster binding"/>
    <property type="evidence" value="ECO:0007669"/>
    <property type="project" value="UniProtKB-KW"/>
</dbReference>
<dbReference type="GO" id="GO:0006281">
    <property type="term" value="P:DNA repair"/>
    <property type="evidence" value="ECO:0007669"/>
    <property type="project" value="UniProtKB-KW"/>
</dbReference>
<keyword evidence="8" id="KW-0378">Hydrolase</keyword>
<dbReference type="PANTHER" id="PTHR33693:SF1">
    <property type="entry name" value="TYPE-4 URACIL-DNA GLYCOSYLASE"/>
    <property type="match status" value="1"/>
</dbReference>
<evidence type="ECO:0000256" key="8">
    <source>
        <dbReference type="ARBA" id="ARBA00022801"/>
    </source>
</evidence>
<reference evidence="13 14" key="1">
    <citation type="journal article" date="2019" name="Int. J. Syst. Evol. Microbiol.">
        <title>The Global Catalogue of Microorganisms (GCM) 10K type strain sequencing project: providing services to taxonomists for standard genome sequencing and annotation.</title>
        <authorList>
            <consortium name="The Broad Institute Genomics Platform"/>
            <consortium name="The Broad Institute Genome Sequencing Center for Infectious Disease"/>
            <person name="Wu L."/>
            <person name="Ma J."/>
        </authorList>
    </citation>
    <scope>NUCLEOTIDE SEQUENCE [LARGE SCALE GENOMIC DNA]</scope>
    <source>
        <strain evidence="13 14">JCM 17504</strain>
    </source>
</reference>
<evidence type="ECO:0000256" key="3">
    <source>
        <dbReference type="ARBA" id="ARBA00012030"/>
    </source>
</evidence>
<dbReference type="EMBL" id="BAABKX010000001">
    <property type="protein sequence ID" value="GAA5040922.1"/>
    <property type="molecule type" value="Genomic_DNA"/>
</dbReference>
<dbReference type="PANTHER" id="PTHR33693">
    <property type="entry name" value="TYPE-5 URACIL-DNA GLYCOSYLASE"/>
    <property type="match status" value="1"/>
</dbReference>
<dbReference type="SUPFAM" id="SSF52141">
    <property type="entry name" value="Uracil-DNA glycosylase-like"/>
    <property type="match status" value="1"/>
</dbReference>
<comment type="caution">
    <text evidence="13">The sequence shown here is derived from an EMBL/GenBank/DDBJ whole genome shotgun (WGS) entry which is preliminary data.</text>
</comment>
<keyword evidence="6" id="KW-0479">Metal-binding</keyword>
<dbReference type="GO" id="GO:0046872">
    <property type="term" value="F:metal ion binding"/>
    <property type="evidence" value="ECO:0007669"/>
    <property type="project" value="UniProtKB-KW"/>
</dbReference>
<dbReference type="Proteomes" id="UP001501729">
    <property type="component" value="Unassembled WGS sequence"/>
</dbReference>
<evidence type="ECO:0000256" key="1">
    <source>
        <dbReference type="ARBA" id="ARBA00001400"/>
    </source>
</evidence>
<evidence type="ECO:0000313" key="13">
    <source>
        <dbReference type="EMBL" id="GAA5040922.1"/>
    </source>
</evidence>
<keyword evidence="11" id="KW-0234">DNA repair</keyword>
<keyword evidence="5" id="KW-0004">4Fe-4S</keyword>
<sequence>MSSTFETEFEDALATVPTEQFDRSRFVPSVGPFDADVMLVGEAPGKQEVAQGEPFVGRAGGRLNSALESIGASRNDLYITNLVKVRPPENRSPRRTEIDAWWPVMEAEIERVSPSVIVPLGSFATREILDTDENVSDVHGQTFEFDEYDVVPTYHPAATFYDDSKEGEMERDLKAVFERA</sequence>